<dbReference type="PANTHER" id="PTHR11815:SF10">
    <property type="entry name" value="SUCCINATE--COA LIGASE [GDP-FORMING] SUBUNIT BETA, MITOCHONDRIAL"/>
    <property type="match status" value="1"/>
</dbReference>
<evidence type="ECO:0000313" key="11">
    <source>
        <dbReference type="Proteomes" id="UP000004913"/>
    </source>
</evidence>
<evidence type="ECO:0000256" key="7">
    <source>
        <dbReference type="HAMAP-Rule" id="MF_00558"/>
    </source>
</evidence>
<dbReference type="EMBL" id="ADLV01000006">
    <property type="protein sequence ID" value="EGJ99451.1"/>
    <property type="molecule type" value="Genomic_DNA"/>
</dbReference>
<dbReference type="NCBIfam" id="TIGR01016">
    <property type="entry name" value="sucCoAbeta"/>
    <property type="match status" value="1"/>
</dbReference>
<dbReference type="GO" id="GO:0005524">
    <property type="term" value="F:ATP binding"/>
    <property type="evidence" value="ECO:0007669"/>
    <property type="project" value="UniProtKB-UniRule"/>
</dbReference>
<keyword evidence="3 7" id="KW-0436">Ligase</keyword>
<dbReference type="NCBIfam" id="NF001913">
    <property type="entry name" value="PRK00696.1"/>
    <property type="match status" value="1"/>
</dbReference>
<dbReference type="InterPro" id="IPR005811">
    <property type="entry name" value="SUCC_ACL_C"/>
</dbReference>
<evidence type="ECO:0000313" key="10">
    <source>
        <dbReference type="EMBL" id="EGJ99451.1"/>
    </source>
</evidence>
<dbReference type="Proteomes" id="UP000004913">
    <property type="component" value="Unassembled WGS sequence"/>
</dbReference>
<keyword evidence="2 7" id="KW-0816">Tricarboxylic acid cycle</keyword>
<dbReference type="InterPro" id="IPR013815">
    <property type="entry name" value="ATP_grasp_subdomain_1"/>
</dbReference>
<comment type="catalytic activity">
    <reaction evidence="7">
        <text>succinate + ATP + CoA = succinyl-CoA + ADP + phosphate</text>
        <dbReference type="Rhea" id="RHEA:17661"/>
        <dbReference type="ChEBI" id="CHEBI:30031"/>
        <dbReference type="ChEBI" id="CHEBI:30616"/>
        <dbReference type="ChEBI" id="CHEBI:43474"/>
        <dbReference type="ChEBI" id="CHEBI:57287"/>
        <dbReference type="ChEBI" id="CHEBI:57292"/>
        <dbReference type="ChEBI" id="CHEBI:456216"/>
        <dbReference type="EC" id="6.2.1.5"/>
    </reaction>
</comment>
<dbReference type="InterPro" id="IPR011761">
    <property type="entry name" value="ATP-grasp"/>
</dbReference>
<dbReference type="Gene3D" id="3.40.50.261">
    <property type="entry name" value="Succinyl-CoA synthetase domains"/>
    <property type="match status" value="1"/>
</dbReference>
<keyword evidence="6 7" id="KW-0460">Magnesium</keyword>
<dbReference type="GO" id="GO:0004776">
    <property type="term" value="F:succinate-CoA ligase (GDP-forming) activity"/>
    <property type="evidence" value="ECO:0007669"/>
    <property type="project" value="RHEA"/>
</dbReference>
<dbReference type="InterPro" id="IPR005809">
    <property type="entry name" value="Succ_CoA_ligase-like_bsu"/>
</dbReference>
<comment type="subunit">
    <text evidence="7">Heterotetramer of two alpha and two beta subunits.</text>
</comment>
<comment type="similarity">
    <text evidence="1 7">Belongs to the succinate/malate CoA ligase beta subunit family.</text>
</comment>
<dbReference type="GO" id="GO:0006104">
    <property type="term" value="P:succinyl-CoA metabolic process"/>
    <property type="evidence" value="ECO:0007669"/>
    <property type="project" value="TreeGrafter"/>
</dbReference>
<feature type="binding site" evidence="7">
    <location>
        <position position="95"/>
    </location>
    <ligand>
        <name>ATP</name>
        <dbReference type="ChEBI" id="CHEBI:30616"/>
    </ligand>
</feature>
<dbReference type="FunFam" id="3.40.50.261:FF:000001">
    <property type="entry name" value="Succinate--CoA ligase [ADP-forming] subunit beta"/>
    <property type="match status" value="1"/>
</dbReference>
<keyword evidence="4 7" id="KW-0479">Metal-binding</keyword>
<dbReference type="FunFam" id="3.30.470.20:FF:000002">
    <property type="entry name" value="Succinate--CoA ligase [ADP-forming] subunit beta"/>
    <property type="match status" value="1"/>
</dbReference>
<gene>
    <name evidence="7" type="primary">sucC</name>
    <name evidence="10" type="ORF">HMPREF9455_00484</name>
</gene>
<dbReference type="InterPro" id="IPR016102">
    <property type="entry name" value="Succinyl-CoA_synth-like"/>
</dbReference>
<dbReference type="OrthoDB" id="9802602at2"/>
<feature type="domain" description="ATP-grasp" evidence="9">
    <location>
        <begin position="9"/>
        <end position="220"/>
    </location>
</feature>
<proteinExistence type="inferred from homology"/>
<dbReference type="GO" id="GO:0005829">
    <property type="term" value="C:cytosol"/>
    <property type="evidence" value="ECO:0007669"/>
    <property type="project" value="TreeGrafter"/>
</dbReference>
<dbReference type="GO" id="GO:0006099">
    <property type="term" value="P:tricarboxylic acid cycle"/>
    <property type="evidence" value="ECO:0007669"/>
    <property type="project" value="UniProtKB-UniRule"/>
</dbReference>
<protein>
    <recommendedName>
        <fullName evidence="7">Succinate--CoA ligase [ADP-forming] subunit beta</fullName>
        <ecNumber evidence="7">6.2.1.5</ecNumber>
    </recommendedName>
    <alternativeName>
        <fullName evidence="7">Succinyl-CoA synthetase subunit beta</fullName>
        <shortName evidence="7">SCS-beta</shortName>
    </alternativeName>
</protein>
<feature type="binding site" evidence="7">
    <location>
        <position position="206"/>
    </location>
    <ligand>
        <name>Mg(2+)</name>
        <dbReference type="ChEBI" id="CHEBI:18420"/>
    </ligand>
</feature>
<dbReference type="Gene3D" id="3.30.470.20">
    <property type="entry name" value="ATP-grasp fold, B domain"/>
    <property type="match status" value="1"/>
</dbReference>
<comment type="pathway">
    <text evidence="7">Carbohydrate metabolism; tricarboxylic acid cycle; succinate from succinyl-CoA (ligase route): step 1/1.</text>
</comment>
<comment type="caution">
    <text evidence="7">Lacks conserved residue(s) required for the propagation of feature annotation.</text>
</comment>
<dbReference type="Pfam" id="PF00549">
    <property type="entry name" value="Ligase_CoA"/>
    <property type="match status" value="1"/>
</dbReference>
<name>F5ITR7_9BACT</name>
<evidence type="ECO:0000256" key="5">
    <source>
        <dbReference type="ARBA" id="ARBA00022741"/>
    </source>
</evidence>
<dbReference type="HAMAP" id="MF_00558">
    <property type="entry name" value="Succ_CoA_beta"/>
    <property type="match status" value="1"/>
</dbReference>
<comment type="function">
    <text evidence="7">Succinyl-CoA synthetase functions in the citric acid cycle (TCA), coupling the hydrolysis of succinyl-CoA to the synthesis of either ATP or GTP and thus represents the only step of substrate-level phosphorylation in the TCA. The beta subunit provides nucleotide specificity of the enzyme and binds the substrate succinate, while the binding sites for coenzyme A and phosphate are found in the alpha subunit.</text>
</comment>
<evidence type="ECO:0000259" key="9">
    <source>
        <dbReference type="PROSITE" id="PS50975"/>
    </source>
</evidence>
<feature type="binding site" evidence="7">
    <location>
        <position position="257"/>
    </location>
    <ligand>
        <name>substrate</name>
        <note>ligand shared with subunit alpha</note>
    </ligand>
</feature>
<keyword evidence="7 8" id="KW-0067">ATP-binding</keyword>
<reference evidence="10 11" key="1">
    <citation type="submission" date="2011-04" db="EMBL/GenBank/DDBJ databases">
        <title>The Genome Sequence of Dysgonomonas gadei ATCC BAA-286.</title>
        <authorList>
            <consortium name="The Broad Institute Genome Sequencing Platform"/>
            <person name="Earl A."/>
            <person name="Ward D."/>
            <person name="Feldgarden M."/>
            <person name="Gevers D."/>
            <person name="Pudlo N."/>
            <person name="Martens E."/>
            <person name="Allen-Vercoe E."/>
            <person name="Young S.K."/>
            <person name="Zeng Q."/>
            <person name="Gargeya S."/>
            <person name="Fitzgerald M."/>
            <person name="Haas B."/>
            <person name="Abouelleil A."/>
            <person name="Alvarado L."/>
            <person name="Arachchi H.M."/>
            <person name="Berlin A."/>
            <person name="Brown A."/>
            <person name="Chapman S.B."/>
            <person name="Chen Z."/>
            <person name="Dunbar C."/>
            <person name="Freedman E."/>
            <person name="Gearin G."/>
            <person name="Gellesch M."/>
            <person name="Goldberg J."/>
            <person name="Griggs A."/>
            <person name="Gujja S."/>
            <person name="Heiman D."/>
            <person name="Howarth C."/>
            <person name="Larson L."/>
            <person name="Lui A."/>
            <person name="MacDonald P.J.P."/>
            <person name="Mehta T."/>
            <person name="Montmayeur A."/>
            <person name="Murphy C."/>
            <person name="Neiman D."/>
            <person name="Pearson M."/>
            <person name="Priest M."/>
            <person name="Roberts A."/>
            <person name="Saif S."/>
            <person name="Shea T."/>
            <person name="Shenoy N."/>
            <person name="Sisk P."/>
            <person name="Stolte C."/>
            <person name="Sykes S."/>
            <person name="Yandava C."/>
            <person name="Wortman J."/>
            <person name="Nusbaum C."/>
            <person name="Birren B."/>
        </authorList>
    </citation>
    <scope>NUCLEOTIDE SEQUENCE [LARGE SCALE GENOMIC DNA]</scope>
    <source>
        <strain evidence="10 11">ATCC BAA-286</strain>
    </source>
</reference>
<keyword evidence="11" id="KW-1185">Reference proteome</keyword>
<feature type="binding site" evidence="7">
    <location>
        <position position="100"/>
    </location>
    <ligand>
        <name>ATP</name>
        <dbReference type="ChEBI" id="CHEBI:30616"/>
    </ligand>
</feature>
<feature type="binding site" evidence="7">
    <location>
        <begin position="53"/>
        <end position="55"/>
    </location>
    <ligand>
        <name>ATP</name>
        <dbReference type="ChEBI" id="CHEBI:30616"/>
    </ligand>
</feature>
<comment type="cofactor">
    <cofactor evidence="7">
        <name>Mg(2+)</name>
        <dbReference type="ChEBI" id="CHEBI:18420"/>
    </cofactor>
    <text evidence="7">Binds 1 Mg(2+) ion per subunit.</text>
</comment>
<evidence type="ECO:0000256" key="3">
    <source>
        <dbReference type="ARBA" id="ARBA00022598"/>
    </source>
</evidence>
<dbReference type="SUPFAM" id="SSF52210">
    <property type="entry name" value="Succinyl-CoA synthetase domains"/>
    <property type="match status" value="1"/>
</dbReference>
<dbReference type="InterPro" id="IPR017866">
    <property type="entry name" value="Succ-CoA_synthase_bsu_CS"/>
</dbReference>
<dbReference type="PROSITE" id="PS01217">
    <property type="entry name" value="SUCCINYL_COA_LIG_3"/>
    <property type="match status" value="1"/>
</dbReference>
<feature type="binding site" evidence="7">
    <location>
        <position position="192"/>
    </location>
    <ligand>
        <name>Mg(2+)</name>
        <dbReference type="ChEBI" id="CHEBI:18420"/>
    </ligand>
</feature>
<dbReference type="EC" id="6.2.1.5" evidence="7"/>
<dbReference type="GO" id="GO:0042709">
    <property type="term" value="C:succinate-CoA ligase complex"/>
    <property type="evidence" value="ECO:0007669"/>
    <property type="project" value="TreeGrafter"/>
</dbReference>
<organism evidence="10 11">
    <name type="scientific">Dysgonomonas gadei ATCC BAA-286</name>
    <dbReference type="NCBI Taxonomy" id="742766"/>
    <lineage>
        <taxon>Bacteria</taxon>
        <taxon>Pseudomonadati</taxon>
        <taxon>Bacteroidota</taxon>
        <taxon>Bacteroidia</taxon>
        <taxon>Bacteroidales</taxon>
        <taxon>Dysgonomonadaceae</taxon>
        <taxon>Dysgonomonas</taxon>
    </lineage>
</organism>
<comment type="caution">
    <text evidence="10">The sequence shown here is derived from an EMBL/GenBank/DDBJ whole genome shotgun (WGS) entry which is preliminary data.</text>
</comment>
<comment type="catalytic activity">
    <reaction evidence="7">
        <text>GTP + succinate + CoA = succinyl-CoA + GDP + phosphate</text>
        <dbReference type="Rhea" id="RHEA:22120"/>
        <dbReference type="ChEBI" id="CHEBI:30031"/>
        <dbReference type="ChEBI" id="CHEBI:37565"/>
        <dbReference type="ChEBI" id="CHEBI:43474"/>
        <dbReference type="ChEBI" id="CHEBI:57287"/>
        <dbReference type="ChEBI" id="CHEBI:57292"/>
        <dbReference type="ChEBI" id="CHEBI:58189"/>
    </reaction>
</comment>
<dbReference type="PANTHER" id="PTHR11815">
    <property type="entry name" value="SUCCINYL-COA SYNTHETASE BETA CHAIN"/>
    <property type="match status" value="1"/>
</dbReference>
<evidence type="ECO:0000256" key="6">
    <source>
        <dbReference type="ARBA" id="ARBA00022842"/>
    </source>
</evidence>
<feature type="binding site" evidence="7">
    <location>
        <position position="46"/>
    </location>
    <ligand>
        <name>ATP</name>
        <dbReference type="ChEBI" id="CHEBI:30616"/>
    </ligand>
</feature>
<evidence type="ECO:0000256" key="1">
    <source>
        <dbReference type="ARBA" id="ARBA00009182"/>
    </source>
</evidence>
<keyword evidence="5 7" id="KW-0547">Nucleotide-binding</keyword>
<evidence type="ECO:0000256" key="2">
    <source>
        <dbReference type="ARBA" id="ARBA00022532"/>
    </source>
</evidence>
<dbReference type="HOGENOM" id="CLU_037430_0_2_10"/>
<feature type="binding site" evidence="7">
    <location>
        <begin position="314"/>
        <end position="316"/>
    </location>
    <ligand>
        <name>substrate</name>
        <note>ligand shared with subunit alpha</note>
    </ligand>
</feature>
<accession>F5ITR7</accession>
<evidence type="ECO:0000256" key="8">
    <source>
        <dbReference type="PROSITE-ProRule" id="PRU00409"/>
    </source>
</evidence>
<dbReference type="AlphaFoldDB" id="F5ITR7"/>
<sequence length="384" mass="42111">MKIHEYQAKNLFSSYGIPVEKYVLCNVANEAVTAYDGLNMERVVVKAQVLTGGRGKAGGVKLAKNREDVKQYATDILGMSIKEFPVTKIIVSEAVNIGSEYYVSFVIDRNTKSVILMMSAEGGMDIEEVAEHSPEKIHKFAIDPFIGVPDYLARRFAFTIFEEINQVNQLAVILQKLYKLFVDKDASLAEINPLVLTKEGNLIAIDAKMTFDDNALYRQPQIHALFEPTEEEKTEAYAKEKGFSYVHLDGEIGCMVNGAGLAMATMDMIKLYGGTPANFLDIGGSSNPNKVIDAMTLLLKDPKVKVVLINIFGGITRCDDVASGLLTAFEQLKTDIPVIVRLTGTNEKQGRDMLAGTRFKVAETMGEAVQLAVGSNQSTVIKTS</sequence>
<dbReference type="PROSITE" id="PS50975">
    <property type="entry name" value="ATP_GRASP"/>
    <property type="match status" value="1"/>
</dbReference>
<dbReference type="InterPro" id="IPR013650">
    <property type="entry name" value="ATP-grasp_succ-CoA_synth-type"/>
</dbReference>
<dbReference type="GO" id="GO:0004775">
    <property type="term" value="F:succinate-CoA ligase (ADP-forming) activity"/>
    <property type="evidence" value="ECO:0007669"/>
    <property type="project" value="UniProtKB-UniRule"/>
</dbReference>
<dbReference type="eggNOG" id="COG0045">
    <property type="taxonomic scope" value="Bacteria"/>
</dbReference>
<dbReference type="Pfam" id="PF08442">
    <property type="entry name" value="ATP-grasp_2"/>
    <property type="match status" value="1"/>
</dbReference>
<dbReference type="UniPathway" id="UPA00223">
    <property type="reaction ID" value="UER00999"/>
</dbReference>
<dbReference type="PIRSF" id="PIRSF001554">
    <property type="entry name" value="SucCS_beta"/>
    <property type="match status" value="1"/>
</dbReference>
<evidence type="ECO:0000256" key="4">
    <source>
        <dbReference type="ARBA" id="ARBA00022723"/>
    </source>
</evidence>
<dbReference type="SUPFAM" id="SSF56059">
    <property type="entry name" value="Glutathione synthetase ATP-binding domain-like"/>
    <property type="match status" value="1"/>
</dbReference>
<dbReference type="Gene3D" id="3.30.1490.20">
    <property type="entry name" value="ATP-grasp fold, A domain"/>
    <property type="match status" value="1"/>
</dbReference>
<dbReference type="GO" id="GO:0000287">
    <property type="term" value="F:magnesium ion binding"/>
    <property type="evidence" value="ECO:0007669"/>
    <property type="project" value="UniProtKB-UniRule"/>
</dbReference>
<dbReference type="STRING" id="742766.HMPREF9455_00484"/>
<dbReference type="RefSeq" id="WP_006797991.1">
    <property type="nucleotide sequence ID" value="NZ_GL891979.1"/>
</dbReference>